<dbReference type="AlphaFoldDB" id="A0AAX1N336"/>
<keyword evidence="5" id="KW-1185">Reference proteome</keyword>
<evidence type="ECO:0000256" key="1">
    <source>
        <dbReference type="ARBA" id="ARBA00009353"/>
    </source>
</evidence>
<feature type="domain" description="DUF1731" evidence="3">
    <location>
        <begin position="248"/>
        <end position="287"/>
    </location>
</feature>
<dbReference type="Proteomes" id="UP000678679">
    <property type="component" value="Chromosome 1"/>
</dbReference>
<accession>A0AAX1N336</accession>
<evidence type="ECO:0000313" key="4">
    <source>
        <dbReference type="EMBL" id="QWG01891.1"/>
    </source>
</evidence>
<organism evidence="4 5">
    <name type="scientific">Flammeovirga yaeyamensis</name>
    <dbReference type="NCBI Taxonomy" id="367791"/>
    <lineage>
        <taxon>Bacteria</taxon>
        <taxon>Pseudomonadati</taxon>
        <taxon>Bacteroidota</taxon>
        <taxon>Cytophagia</taxon>
        <taxon>Cytophagales</taxon>
        <taxon>Flammeovirgaceae</taxon>
        <taxon>Flammeovirga</taxon>
    </lineage>
</organism>
<feature type="domain" description="NAD-dependent epimerase/dehydratase" evidence="2">
    <location>
        <begin position="3"/>
        <end position="219"/>
    </location>
</feature>
<dbReference type="InterPro" id="IPR001509">
    <property type="entry name" value="Epimerase_deHydtase"/>
</dbReference>
<dbReference type="Pfam" id="PF08338">
    <property type="entry name" value="DUF1731"/>
    <property type="match status" value="1"/>
</dbReference>
<dbReference type="NCBIfam" id="TIGR01777">
    <property type="entry name" value="yfcH"/>
    <property type="match status" value="1"/>
</dbReference>
<dbReference type="PANTHER" id="PTHR11092">
    <property type="entry name" value="SUGAR NUCLEOTIDE EPIMERASE RELATED"/>
    <property type="match status" value="1"/>
</dbReference>
<dbReference type="Pfam" id="PF01370">
    <property type="entry name" value="Epimerase"/>
    <property type="match status" value="1"/>
</dbReference>
<name>A0AAX1N336_9BACT</name>
<dbReference type="SUPFAM" id="SSF51735">
    <property type="entry name" value="NAD(P)-binding Rossmann-fold domains"/>
    <property type="match status" value="1"/>
</dbReference>
<dbReference type="InterPro" id="IPR036291">
    <property type="entry name" value="NAD(P)-bd_dom_sf"/>
</dbReference>
<evidence type="ECO:0000259" key="2">
    <source>
        <dbReference type="Pfam" id="PF01370"/>
    </source>
</evidence>
<evidence type="ECO:0000313" key="5">
    <source>
        <dbReference type="Proteomes" id="UP000678679"/>
    </source>
</evidence>
<dbReference type="RefSeq" id="WP_169666326.1">
    <property type="nucleotide sequence ID" value="NZ_CP076132.1"/>
</dbReference>
<gene>
    <name evidence="4" type="ORF">KMW28_20015</name>
</gene>
<evidence type="ECO:0000259" key="3">
    <source>
        <dbReference type="Pfam" id="PF08338"/>
    </source>
</evidence>
<dbReference type="KEGG" id="fya:KMW28_20015"/>
<dbReference type="InterPro" id="IPR013549">
    <property type="entry name" value="DUF1731"/>
</dbReference>
<sequence>MKILITGGSGLVGKDISLKLLKRGDEVVWLSRKEDLNSQIKRYKWDIKEGYINKKAFDGVDAVIHLAGKSVGEGRWTDAAKKEILNSRVLSTRLLNKYIGKLENPPKVMVCASAVGIYGDTQNESFTESSKYGHDFLADVVKKWEDEQNKSTVARLVKLRIGVVLTQKGGALPKILAPIKMCVGSAIGSGNQWMSWISLNDLSNMFIHALDNEVEGVFNAVVSKPITNAEMTKQLAESINKPLFMPNVPEFILKVMLGESAALVLNSSKVISEKEFGYQFHENTIKEVVSKNI</sequence>
<dbReference type="PANTHER" id="PTHR11092:SF0">
    <property type="entry name" value="EPIMERASE FAMILY PROTEIN SDR39U1"/>
    <property type="match status" value="1"/>
</dbReference>
<dbReference type="InterPro" id="IPR010099">
    <property type="entry name" value="SDR39U1"/>
</dbReference>
<comment type="similarity">
    <text evidence="1">Belongs to the NAD(P)-dependent epimerase/dehydratase family. SDR39U1 subfamily.</text>
</comment>
<reference evidence="4 5" key="1">
    <citation type="submission" date="2021-05" db="EMBL/GenBank/DDBJ databases">
        <title>Comparative genomic studies on the polysaccharide-degrading batcterial strains of the Flammeovirga genus.</title>
        <authorList>
            <person name="Zewei F."/>
            <person name="Zheng Z."/>
            <person name="Yu L."/>
            <person name="Ruyue G."/>
            <person name="Yanhong M."/>
            <person name="Yuanyuan C."/>
            <person name="Jingyan G."/>
            <person name="Wenjun H."/>
        </authorList>
    </citation>
    <scope>NUCLEOTIDE SEQUENCE [LARGE SCALE GENOMIC DNA]</scope>
    <source>
        <strain evidence="4 5">NBRC:100898</strain>
    </source>
</reference>
<proteinExistence type="inferred from homology"/>
<dbReference type="EMBL" id="CP076132">
    <property type="protein sequence ID" value="QWG01891.1"/>
    <property type="molecule type" value="Genomic_DNA"/>
</dbReference>
<dbReference type="Gene3D" id="3.40.50.720">
    <property type="entry name" value="NAD(P)-binding Rossmann-like Domain"/>
    <property type="match status" value="1"/>
</dbReference>
<protein>
    <submittedName>
        <fullName evidence="4">TIGR01777 family oxidoreductase</fullName>
    </submittedName>
</protein>